<feature type="compositionally biased region" description="Low complexity" evidence="3">
    <location>
        <begin position="596"/>
        <end position="624"/>
    </location>
</feature>
<dbReference type="EMBL" id="KV921260">
    <property type="protein sequence ID" value="ORE23108.1"/>
    <property type="molecule type" value="Genomic_DNA"/>
</dbReference>
<feature type="compositionally biased region" description="Low complexity" evidence="3">
    <location>
        <begin position="675"/>
        <end position="712"/>
    </location>
</feature>
<reference evidence="5 6" key="1">
    <citation type="journal article" date="2016" name="Proc. Natl. Acad. Sci. U.S.A.">
        <title>Lipid metabolic changes in an early divergent fungus govern the establishment of a mutualistic symbiosis with endobacteria.</title>
        <authorList>
            <person name="Lastovetsky O.A."/>
            <person name="Gaspar M.L."/>
            <person name="Mondo S.J."/>
            <person name="LaButti K.M."/>
            <person name="Sandor L."/>
            <person name="Grigoriev I.V."/>
            <person name="Henry S.A."/>
            <person name="Pawlowska T.E."/>
        </authorList>
    </citation>
    <scope>NUCLEOTIDE SEQUENCE [LARGE SCALE GENOMIC DNA]</scope>
    <source>
        <strain evidence="5 6">ATCC 11559</strain>
    </source>
</reference>
<feature type="region of interest" description="Disordered" evidence="3">
    <location>
        <begin position="256"/>
        <end position="357"/>
    </location>
</feature>
<feature type="region of interest" description="Disordered" evidence="3">
    <location>
        <begin position="1016"/>
        <end position="1041"/>
    </location>
</feature>
<protein>
    <recommendedName>
        <fullName evidence="2">Mediator of RNA polymerase II transcription subunit 25</fullName>
    </recommendedName>
</protein>
<feature type="region of interest" description="Disordered" evidence="3">
    <location>
        <begin position="540"/>
        <end position="637"/>
    </location>
</feature>
<feature type="compositionally biased region" description="Low complexity" evidence="3">
    <location>
        <begin position="464"/>
        <end position="477"/>
    </location>
</feature>
<sequence length="1041" mass="114380">MSTTNHVATPGSQPSPASVQQPLPQLSVAHHQRKDVAVVFIVDGSARMRPHLNLLYEAYVEPILKQLRSPIITETDERQAKTKIVPVLRCGLVVFGDYEPLSEITVDRKYFTPDLILFQDIFKSIECKYGGPVKNAVEEGMVAALELFNDYKQETEGRELVQHCILLSNSLPSKLGARCNLDVKYDGLKMDGIAEEMKKNNIRFSLICPKRGYTDLERMVHKINGDAIEINTITETAESSHLVQLAGFTLPVALTTQQQQKQPSTPVNSTTVDTKDSPRPMAGSPQSVPSEVGKKRKRENIPGQITLPKTSFDASKFTEATARANSHIAKKQSTVSKKEVPVKIEEDKGNSPSMHAEQPVVAGAKPIQAIPMVQQQTPSPQLQQQQSPQQSQVQQQNQAQTLPQQTAQFQQQPQPVQQSPQPQQQAFQQQQQQQQQQPQQPQQQPQQPQQPQMQQPIPQPQPGAQPQAQQRPMAASQTSLPQPLANRVQNPILLQQYLLQQRNNLLELGPNLTPVQQNQLQTIQTALVKLTEQLRRTQAAARNGPGMPPGNMNANAAPTAATASPTPNSSSPSFVSGNVGSNVRPMMDVNAASMLQAQQQQQPQQPQPASQQQQPSPSPSQQPQLKLGGINGPHIPNNLTAQTRMLLAAQLAQRAQNPQGISAANLNELQAQLLQQQQNQQNPQGQQPQPQPQQPQQQTPLQTQPLPNQQENGTAPTQPIWTGQIVWHIKTQENQLQEYNCHCGAFAIPTKGNNVAIEEYHPEMWPNRIQIAGRSPLARAHILQRQAIENKLPICQFRPLTTSSQQDQNNFTLLVKNLEQKKYIATIIFNLGSGQSLNMASEQHHGVVLTYTTGKLIGVVFTKVPLPDLNAGLPTNNIPNGVFMPNNMAHTSPVPGTNITPAMLANLQNTANLGLLNTTNPNVQHLQNALRQQQMMGGAAGMVNAMSGAQQPHQQTAAQGPMNGLNPSSLLLSNLNLANAADGNNILGLNGINMANLGSLPPNAVRDLQQRLLLARQQQQQNQQNQQQQNQQPQPPQQTQL</sequence>
<feature type="region of interest" description="Disordered" evidence="3">
    <location>
        <begin position="675"/>
        <end position="717"/>
    </location>
</feature>
<comment type="similarity">
    <text evidence="1">Belongs to the Mediator complex subunit 25 family.</text>
</comment>
<evidence type="ECO:0000313" key="5">
    <source>
        <dbReference type="EMBL" id="ORE23108.1"/>
    </source>
</evidence>
<dbReference type="OMA" id="IWTGQIV"/>
<feature type="compositionally biased region" description="Low complexity" evidence="3">
    <location>
        <begin position="540"/>
        <end position="583"/>
    </location>
</feature>
<evidence type="ECO:0000259" key="4">
    <source>
        <dbReference type="Pfam" id="PF11265"/>
    </source>
</evidence>
<name>A0A1X0SG13_RHIZD</name>
<feature type="compositionally biased region" description="Low complexity" evidence="3">
    <location>
        <begin position="375"/>
        <end position="456"/>
    </location>
</feature>
<feature type="domain" description="Mediator of RNA polymerase II transcription subunit 25 von Willebrand factor type A" evidence="4">
    <location>
        <begin position="36"/>
        <end position="248"/>
    </location>
</feature>
<dbReference type="PANTHER" id="PTHR12433:SF11">
    <property type="entry name" value="MEDIATOR OF RNA POLYMERASE II TRANSCRIPTION SUBUNIT 25"/>
    <property type="match status" value="1"/>
</dbReference>
<dbReference type="GO" id="GO:0045944">
    <property type="term" value="P:positive regulation of transcription by RNA polymerase II"/>
    <property type="evidence" value="ECO:0007669"/>
    <property type="project" value="TreeGrafter"/>
</dbReference>
<accession>A0A1X0SG13</accession>
<gene>
    <name evidence="5" type="ORF">BCV71DRAFT_287656</name>
</gene>
<dbReference type="GO" id="GO:0005667">
    <property type="term" value="C:transcription regulator complex"/>
    <property type="evidence" value="ECO:0007669"/>
    <property type="project" value="TreeGrafter"/>
</dbReference>
<dbReference type="Proteomes" id="UP000242381">
    <property type="component" value="Unassembled WGS sequence"/>
</dbReference>
<dbReference type="Pfam" id="PF11265">
    <property type="entry name" value="Med25_VWA"/>
    <property type="match status" value="1"/>
</dbReference>
<organism evidence="5 6">
    <name type="scientific">Rhizopus microsporus</name>
    <dbReference type="NCBI Taxonomy" id="58291"/>
    <lineage>
        <taxon>Eukaryota</taxon>
        <taxon>Fungi</taxon>
        <taxon>Fungi incertae sedis</taxon>
        <taxon>Mucoromycota</taxon>
        <taxon>Mucoromycotina</taxon>
        <taxon>Mucoromycetes</taxon>
        <taxon>Mucorales</taxon>
        <taxon>Mucorineae</taxon>
        <taxon>Rhizopodaceae</taxon>
        <taxon>Rhizopus</taxon>
    </lineage>
</organism>
<feature type="region of interest" description="Disordered" evidence="3">
    <location>
        <begin position="1"/>
        <end position="22"/>
    </location>
</feature>
<evidence type="ECO:0000313" key="6">
    <source>
        <dbReference type="Proteomes" id="UP000242381"/>
    </source>
</evidence>
<evidence type="ECO:0000256" key="3">
    <source>
        <dbReference type="SAM" id="MobiDB-lite"/>
    </source>
</evidence>
<dbReference type="InterPro" id="IPR021419">
    <property type="entry name" value="Mediator_Med25_VWA"/>
</dbReference>
<feature type="region of interest" description="Disordered" evidence="3">
    <location>
        <begin position="375"/>
        <end position="480"/>
    </location>
</feature>
<proteinExistence type="inferred from homology"/>
<dbReference type="AlphaFoldDB" id="A0A1X0SG13"/>
<evidence type="ECO:0000256" key="2">
    <source>
        <dbReference type="ARBA" id="ARBA00019694"/>
    </source>
</evidence>
<dbReference type="GO" id="GO:0016592">
    <property type="term" value="C:mediator complex"/>
    <property type="evidence" value="ECO:0007669"/>
    <property type="project" value="TreeGrafter"/>
</dbReference>
<feature type="compositionally biased region" description="Basic and acidic residues" evidence="3">
    <location>
        <begin position="336"/>
        <end position="349"/>
    </location>
</feature>
<evidence type="ECO:0000256" key="1">
    <source>
        <dbReference type="ARBA" id="ARBA00009102"/>
    </source>
</evidence>
<dbReference type="VEuPathDB" id="FungiDB:BCV72DRAFT_260135"/>
<dbReference type="PANTHER" id="PTHR12433">
    <property type="entry name" value="MEDIATOR OF RNA POLYMERASE II TRANSCRIPTION SUBUNIT 25"/>
    <property type="match status" value="1"/>
</dbReference>
<feature type="compositionally biased region" description="Polar residues" evidence="3">
    <location>
        <begin position="263"/>
        <end position="272"/>
    </location>
</feature>
<feature type="compositionally biased region" description="Low complexity" evidence="3">
    <location>
        <begin position="1017"/>
        <end position="1032"/>
    </location>
</feature>